<evidence type="ECO:0000256" key="6">
    <source>
        <dbReference type="ARBA" id="ARBA00023136"/>
    </source>
</evidence>
<dbReference type="GO" id="GO:0005886">
    <property type="term" value="C:plasma membrane"/>
    <property type="evidence" value="ECO:0007669"/>
    <property type="project" value="UniProtKB-SubCell"/>
</dbReference>
<dbReference type="PROSITE" id="PS01219">
    <property type="entry name" value="AMMONIUM_TRANSP"/>
    <property type="match status" value="1"/>
</dbReference>
<feature type="domain" description="Ammonium transporter AmtB-like" evidence="11">
    <location>
        <begin position="8"/>
        <end position="417"/>
    </location>
</feature>
<keyword evidence="4 9" id="KW-0812">Transmembrane</keyword>
<dbReference type="InterPro" id="IPR018047">
    <property type="entry name" value="Ammonium_transpt_CS"/>
</dbReference>
<evidence type="ECO:0000256" key="1">
    <source>
        <dbReference type="ARBA" id="ARBA00004141"/>
    </source>
</evidence>
<dbReference type="AlphaFoldDB" id="A0A7Y9J6J2"/>
<dbReference type="PANTHER" id="PTHR43029">
    <property type="entry name" value="AMMONIUM TRANSPORTER MEP2"/>
    <property type="match status" value="1"/>
</dbReference>
<comment type="similarity">
    <text evidence="2 9">Belongs to the ammonia transporter channel (TC 1.A.11.2) family.</text>
</comment>
<evidence type="ECO:0000313" key="13">
    <source>
        <dbReference type="Proteomes" id="UP000535890"/>
    </source>
</evidence>
<feature type="transmembrane region" description="Helical" evidence="9">
    <location>
        <begin position="100"/>
        <end position="119"/>
    </location>
</feature>
<dbReference type="Proteomes" id="UP000535890">
    <property type="component" value="Unassembled WGS sequence"/>
</dbReference>
<evidence type="ECO:0000256" key="4">
    <source>
        <dbReference type="ARBA" id="ARBA00022692"/>
    </source>
</evidence>
<evidence type="ECO:0000256" key="8">
    <source>
        <dbReference type="ARBA" id="ARBA00050025"/>
    </source>
</evidence>
<keyword evidence="3 9" id="KW-0813">Transport</keyword>
<dbReference type="Pfam" id="PF00909">
    <property type="entry name" value="Ammonium_transp"/>
    <property type="match status" value="1"/>
</dbReference>
<keyword evidence="5 9" id="KW-1133">Transmembrane helix</keyword>
<dbReference type="EMBL" id="JACCBN010000001">
    <property type="protein sequence ID" value="NYD37101.1"/>
    <property type="molecule type" value="Genomic_DNA"/>
</dbReference>
<accession>A0A7Y9J6J2</accession>
<evidence type="ECO:0000259" key="11">
    <source>
        <dbReference type="Pfam" id="PF00909"/>
    </source>
</evidence>
<comment type="caution">
    <text evidence="12">The sequence shown here is derived from an EMBL/GenBank/DDBJ whole genome shotgun (WGS) entry which is preliminary data.</text>
</comment>
<dbReference type="InterPro" id="IPR001905">
    <property type="entry name" value="Ammonium_transpt"/>
</dbReference>
<dbReference type="PANTHER" id="PTHR43029:SF10">
    <property type="entry name" value="AMMONIUM TRANSPORTER MEP2"/>
    <property type="match status" value="1"/>
</dbReference>
<feature type="transmembrane region" description="Helical" evidence="9">
    <location>
        <begin position="208"/>
        <end position="227"/>
    </location>
</feature>
<feature type="region of interest" description="Disordered" evidence="10">
    <location>
        <begin position="418"/>
        <end position="443"/>
    </location>
</feature>
<keyword evidence="13" id="KW-1185">Reference proteome</keyword>
<feature type="transmembrane region" description="Helical" evidence="9">
    <location>
        <begin position="368"/>
        <end position="391"/>
    </location>
</feature>
<comment type="subcellular location">
    <subcellularLocation>
        <location evidence="9">Cell membrane</location>
        <topology evidence="9">Multi-pass membrane protein</topology>
    </subcellularLocation>
    <subcellularLocation>
        <location evidence="1">Membrane</location>
        <topology evidence="1">Multi-pass membrane protein</topology>
    </subcellularLocation>
</comment>
<evidence type="ECO:0000256" key="3">
    <source>
        <dbReference type="ARBA" id="ARBA00022448"/>
    </source>
</evidence>
<feature type="transmembrane region" description="Helical" evidence="9">
    <location>
        <begin position="173"/>
        <end position="196"/>
    </location>
</feature>
<dbReference type="NCBIfam" id="TIGR00836">
    <property type="entry name" value="amt"/>
    <property type="match status" value="1"/>
</dbReference>
<feature type="transmembrane region" description="Helical" evidence="9">
    <location>
        <begin position="295"/>
        <end position="313"/>
    </location>
</feature>
<keyword evidence="6 9" id="KW-0472">Membrane</keyword>
<evidence type="ECO:0000256" key="5">
    <source>
        <dbReference type="ARBA" id="ARBA00022989"/>
    </source>
</evidence>
<evidence type="ECO:0000256" key="2">
    <source>
        <dbReference type="ARBA" id="ARBA00005887"/>
    </source>
</evidence>
<feature type="transmembrane region" description="Helical" evidence="9">
    <location>
        <begin position="6"/>
        <end position="29"/>
    </location>
</feature>
<organism evidence="12 13">
    <name type="scientific">Actinomycetospora corticicola</name>
    <dbReference type="NCBI Taxonomy" id="663602"/>
    <lineage>
        <taxon>Bacteria</taxon>
        <taxon>Bacillati</taxon>
        <taxon>Actinomycetota</taxon>
        <taxon>Actinomycetes</taxon>
        <taxon>Pseudonocardiales</taxon>
        <taxon>Pseudonocardiaceae</taxon>
        <taxon>Actinomycetospora</taxon>
    </lineage>
</organism>
<proteinExistence type="inferred from homology"/>
<feature type="transmembrane region" description="Helical" evidence="9">
    <location>
        <begin position="325"/>
        <end position="348"/>
    </location>
</feature>
<dbReference type="SUPFAM" id="SSF111352">
    <property type="entry name" value="Ammonium transporter"/>
    <property type="match status" value="1"/>
</dbReference>
<gene>
    <name evidence="12" type="ORF">BJ983_003203</name>
</gene>
<evidence type="ECO:0000313" key="12">
    <source>
        <dbReference type="EMBL" id="NYD37101.1"/>
    </source>
</evidence>
<feature type="transmembrane region" description="Helical" evidence="9">
    <location>
        <begin position="36"/>
        <end position="58"/>
    </location>
</feature>
<sequence length="443" mass="45510">MIDSGSAAWMLTATGLVMLMTPGLALFYGGMVRTKAVLNMMMTTFVCLGVVGIVWVAYGWSLAFGSDSFGGLVGGFSDAGMRHLDTQVVGTGPSAVPTGVFAMFQLMFAIITVALLAGAIAERVRFWPWTLFVAVWVTLVYIPEAHWVFAIDGAVAPDAVGGWIANRLHALDFAGGTAVEINSGASALALALVVGTRRGWPRDPVRPHNLPFVLLGAGLLWFGWFGFNAGSALGATAVAGTALVSTMLAGSAAVVAWLVVEQLRDGRPTSLGAASGAVAGLVGITPACAYVEPLGAVAIGLAAGAICASAVRLKFRYGFDDSLDVVAVHGVGGLVGMLLLGVLASTATNPAGADGLLYGGGFAQLGKQAVAVVAVLAYSFVVTALIAWVIARTIGLRVDREVEVEGVDEAEHAESGYDFSPLAAGASSRRTGAPLLAEQRPER</sequence>
<dbReference type="InterPro" id="IPR024041">
    <property type="entry name" value="NH4_transpt_AmtB-like_dom"/>
</dbReference>
<evidence type="ECO:0000256" key="10">
    <source>
        <dbReference type="SAM" id="MobiDB-lite"/>
    </source>
</evidence>
<feature type="transmembrane region" description="Helical" evidence="9">
    <location>
        <begin position="271"/>
        <end position="289"/>
    </location>
</feature>
<protein>
    <recommendedName>
        <fullName evidence="8 9">Ammonium transporter</fullName>
    </recommendedName>
</protein>
<reference evidence="12 13" key="1">
    <citation type="submission" date="2020-07" db="EMBL/GenBank/DDBJ databases">
        <title>Sequencing the genomes of 1000 actinobacteria strains.</title>
        <authorList>
            <person name="Klenk H.-P."/>
        </authorList>
    </citation>
    <scope>NUCLEOTIDE SEQUENCE [LARGE SCALE GENOMIC DNA]</scope>
    <source>
        <strain evidence="12 13">DSM 45772</strain>
    </source>
</reference>
<dbReference type="Gene3D" id="1.10.3430.10">
    <property type="entry name" value="Ammonium transporter AmtB like domains"/>
    <property type="match status" value="1"/>
</dbReference>
<evidence type="ECO:0000256" key="9">
    <source>
        <dbReference type="RuleBase" id="RU362002"/>
    </source>
</evidence>
<dbReference type="GO" id="GO:0008519">
    <property type="term" value="F:ammonium channel activity"/>
    <property type="evidence" value="ECO:0007669"/>
    <property type="project" value="InterPro"/>
</dbReference>
<dbReference type="InterPro" id="IPR029020">
    <property type="entry name" value="Ammonium/urea_transptr"/>
</dbReference>
<feature type="transmembrane region" description="Helical" evidence="9">
    <location>
        <begin position="233"/>
        <end position="259"/>
    </location>
</feature>
<evidence type="ECO:0000256" key="7">
    <source>
        <dbReference type="ARBA" id="ARBA00023177"/>
    </source>
</evidence>
<feature type="transmembrane region" description="Helical" evidence="9">
    <location>
        <begin position="126"/>
        <end position="143"/>
    </location>
</feature>
<dbReference type="RefSeq" id="WP_179794686.1">
    <property type="nucleotide sequence ID" value="NZ_BAABHP010000014.1"/>
</dbReference>
<keyword evidence="7 9" id="KW-0924">Ammonia transport</keyword>
<name>A0A7Y9J6J2_9PSEU</name>